<dbReference type="PANTHER" id="PTHR46796">
    <property type="entry name" value="HTH-TYPE TRANSCRIPTIONAL ACTIVATOR RHAS-RELATED"/>
    <property type="match status" value="1"/>
</dbReference>
<keyword evidence="6" id="KW-1185">Reference proteome</keyword>
<dbReference type="InterPro" id="IPR018060">
    <property type="entry name" value="HTH_AraC"/>
</dbReference>
<organism evidence="5 6">
    <name type="scientific">Luteitalea pratensis</name>
    <dbReference type="NCBI Taxonomy" id="1855912"/>
    <lineage>
        <taxon>Bacteria</taxon>
        <taxon>Pseudomonadati</taxon>
        <taxon>Acidobacteriota</taxon>
        <taxon>Vicinamibacteria</taxon>
        <taxon>Vicinamibacterales</taxon>
        <taxon>Vicinamibacteraceae</taxon>
        <taxon>Luteitalea</taxon>
    </lineage>
</organism>
<evidence type="ECO:0000256" key="1">
    <source>
        <dbReference type="ARBA" id="ARBA00023015"/>
    </source>
</evidence>
<dbReference type="SUPFAM" id="SSF46689">
    <property type="entry name" value="Homeodomain-like"/>
    <property type="match status" value="2"/>
</dbReference>
<name>A0A143PJM2_LUTPR</name>
<keyword evidence="3" id="KW-0804">Transcription</keyword>
<dbReference type="Proteomes" id="UP000076079">
    <property type="component" value="Chromosome"/>
</dbReference>
<protein>
    <submittedName>
        <fullName evidence="5">Exoenzyme S synthesis regulatory protein ExsA</fullName>
    </submittedName>
</protein>
<reference evidence="6" key="2">
    <citation type="submission" date="2016-04" db="EMBL/GenBank/DDBJ databases">
        <title>First Complete Genome Sequence of a Subdivision 6 Acidobacterium.</title>
        <authorList>
            <person name="Huang S."/>
            <person name="Vieira S."/>
            <person name="Bunk B."/>
            <person name="Riedel T."/>
            <person name="Sproeer C."/>
            <person name="Overmann J."/>
        </authorList>
    </citation>
    <scope>NUCLEOTIDE SEQUENCE [LARGE SCALE GENOMIC DNA]</scope>
    <source>
        <strain evidence="6">DSM 100886 HEG_-6_39</strain>
    </source>
</reference>
<evidence type="ECO:0000256" key="3">
    <source>
        <dbReference type="ARBA" id="ARBA00023163"/>
    </source>
</evidence>
<dbReference type="GO" id="GO:0043565">
    <property type="term" value="F:sequence-specific DNA binding"/>
    <property type="evidence" value="ECO:0007669"/>
    <property type="project" value="InterPro"/>
</dbReference>
<dbReference type="PROSITE" id="PS01124">
    <property type="entry name" value="HTH_ARAC_FAMILY_2"/>
    <property type="match status" value="1"/>
</dbReference>
<gene>
    <name evidence="5" type="primary">exsA</name>
    <name evidence="5" type="ORF">LuPra_01970</name>
</gene>
<dbReference type="EMBL" id="CP015136">
    <property type="protein sequence ID" value="AMY08765.1"/>
    <property type="molecule type" value="Genomic_DNA"/>
</dbReference>
<reference evidence="5 6" key="1">
    <citation type="journal article" date="2016" name="Genome Announc.">
        <title>First Complete Genome Sequence of a Subdivision 6 Acidobacterium Strain.</title>
        <authorList>
            <person name="Huang S."/>
            <person name="Vieira S."/>
            <person name="Bunk B."/>
            <person name="Riedel T."/>
            <person name="Sproer C."/>
            <person name="Overmann J."/>
        </authorList>
    </citation>
    <scope>NUCLEOTIDE SEQUENCE [LARGE SCALE GENOMIC DNA]</scope>
    <source>
        <strain evidence="6">DSM 100886 HEG_-6_39</strain>
    </source>
</reference>
<accession>A0A143PJM2</accession>
<dbReference type="Gene3D" id="1.10.10.60">
    <property type="entry name" value="Homeodomain-like"/>
    <property type="match status" value="1"/>
</dbReference>
<keyword evidence="2" id="KW-0238">DNA-binding</keyword>
<sequence length="294" mass="33120">MPQKLVNVAAMPGAERRHLYLPARDRSFWTAEGEQLPLLYLAWGARDFHRQPIPVSRHEGWVCVLIEEGAPTMVVRRQAVRMPAGTLALVGPDCPFGWKGATSGASKFRMWMWRDFTGTMGPADLRASIVSRPLARHERQPFLHLHDLCRREVLRAAGPAGTYLEGCRILFDTTIQRELLDRPAGGEDGSDTVALARSWMRAHLDSHEPIARLCDYLNVSQSTLYRVFAAAEGMSPLSWFHEARMARAHELLVSSALSVKEVAHVLGYEHGNDLSRAFRRRFGETPTTRRARQS</sequence>
<dbReference type="AlphaFoldDB" id="A0A143PJM2"/>
<evidence type="ECO:0000313" key="5">
    <source>
        <dbReference type="EMBL" id="AMY08765.1"/>
    </source>
</evidence>
<dbReference type="InterPro" id="IPR050204">
    <property type="entry name" value="AraC_XylS_family_regulators"/>
</dbReference>
<dbReference type="KEGG" id="abac:LuPra_01970"/>
<keyword evidence="1" id="KW-0805">Transcription regulation</keyword>
<dbReference type="PROSITE" id="PS00041">
    <property type="entry name" value="HTH_ARAC_FAMILY_1"/>
    <property type="match status" value="1"/>
</dbReference>
<feature type="domain" description="HTH araC/xylS-type" evidence="4">
    <location>
        <begin position="194"/>
        <end position="292"/>
    </location>
</feature>
<dbReference type="InterPro" id="IPR018062">
    <property type="entry name" value="HTH_AraC-typ_CS"/>
</dbReference>
<dbReference type="InterPro" id="IPR009057">
    <property type="entry name" value="Homeodomain-like_sf"/>
</dbReference>
<evidence type="ECO:0000259" key="4">
    <source>
        <dbReference type="PROSITE" id="PS01124"/>
    </source>
</evidence>
<dbReference type="STRING" id="1855912.LuPra_01970"/>
<dbReference type="SMART" id="SM00342">
    <property type="entry name" value="HTH_ARAC"/>
    <property type="match status" value="1"/>
</dbReference>
<evidence type="ECO:0000313" key="6">
    <source>
        <dbReference type="Proteomes" id="UP000076079"/>
    </source>
</evidence>
<dbReference type="PATRIC" id="fig|1813736.3.peg.2068"/>
<dbReference type="Pfam" id="PF12833">
    <property type="entry name" value="HTH_18"/>
    <property type="match status" value="1"/>
</dbReference>
<proteinExistence type="predicted"/>
<dbReference type="GO" id="GO:0003700">
    <property type="term" value="F:DNA-binding transcription factor activity"/>
    <property type="evidence" value="ECO:0007669"/>
    <property type="project" value="InterPro"/>
</dbReference>
<evidence type="ECO:0000256" key="2">
    <source>
        <dbReference type="ARBA" id="ARBA00023125"/>
    </source>
</evidence>